<proteinExistence type="predicted"/>
<dbReference type="Gene3D" id="3.10.20.90">
    <property type="entry name" value="Phosphatidylinositol 3-kinase Catalytic Subunit, Chain A, domain 1"/>
    <property type="match status" value="1"/>
</dbReference>
<dbReference type="GeneTree" id="ENSGT00940000169509"/>
<dbReference type="PROSITE" id="PS50200">
    <property type="entry name" value="RA"/>
    <property type="match status" value="1"/>
</dbReference>
<dbReference type="HOGENOM" id="CLU_045544_1_1_1"/>
<dbReference type="InterPro" id="IPR011524">
    <property type="entry name" value="SARAH_dom"/>
</dbReference>
<accession>H2Z764</accession>
<dbReference type="InterPro" id="IPR000159">
    <property type="entry name" value="RA_dom"/>
</dbReference>
<dbReference type="OMA" id="TEEWHAF"/>
<dbReference type="SMART" id="SM00314">
    <property type="entry name" value="RA"/>
    <property type="match status" value="1"/>
</dbReference>
<dbReference type="GO" id="GO:0007165">
    <property type="term" value="P:signal transduction"/>
    <property type="evidence" value="ECO:0007669"/>
    <property type="project" value="InterPro"/>
</dbReference>
<dbReference type="STRING" id="51511.ENSCSAVP00000013426"/>
<dbReference type="PANTHER" id="PTHR22738:SF10">
    <property type="entry name" value="RAS ASSOCIATION DOMAIN-CONTAINING PROTEIN 1 HOMOLOG"/>
    <property type="match status" value="1"/>
</dbReference>
<dbReference type="Pfam" id="PF00788">
    <property type="entry name" value="RA"/>
    <property type="match status" value="1"/>
</dbReference>
<dbReference type="SUPFAM" id="SSF54236">
    <property type="entry name" value="Ubiquitin-like"/>
    <property type="match status" value="1"/>
</dbReference>
<evidence type="ECO:0000259" key="1">
    <source>
        <dbReference type="PROSITE" id="PS50200"/>
    </source>
</evidence>
<dbReference type="InterPro" id="IPR029071">
    <property type="entry name" value="Ubiquitin-like_domsf"/>
</dbReference>
<dbReference type="AlphaFoldDB" id="H2Z764"/>
<dbReference type="FunCoup" id="H2Z764">
    <property type="interactions" value="6"/>
</dbReference>
<dbReference type="PANTHER" id="PTHR22738">
    <property type="entry name" value="RASSF"/>
    <property type="match status" value="1"/>
</dbReference>
<feature type="domain" description="SARAH" evidence="2">
    <location>
        <begin position="113"/>
        <end position="160"/>
    </location>
</feature>
<dbReference type="eggNOG" id="KOG4239">
    <property type="taxonomic scope" value="Eukaryota"/>
</dbReference>
<evidence type="ECO:0000313" key="4">
    <source>
        <dbReference type="Proteomes" id="UP000007875"/>
    </source>
</evidence>
<feature type="domain" description="Ras-associating" evidence="1">
    <location>
        <begin position="25"/>
        <end position="111"/>
    </location>
</feature>
<dbReference type="PROSITE" id="PS50951">
    <property type="entry name" value="SARAH"/>
    <property type="match status" value="1"/>
</dbReference>
<dbReference type="Gene3D" id="1.20.5.110">
    <property type="match status" value="1"/>
</dbReference>
<name>H2Z764_CIOSA</name>
<dbReference type="Ensembl" id="ENSCSAVT00000013579.1">
    <property type="protein sequence ID" value="ENSCSAVP00000013426.1"/>
    <property type="gene ID" value="ENSCSAVG00000007873.1"/>
</dbReference>
<reference evidence="3" key="2">
    <citation type="submission" date="2025-08" db="UniProtKB">
        <authorList>
            <consortium name="Ensembl"/>
        </authorList>
    </citation>
    <scope>IDENTIFICATION</scope>
</reference>
<dbReference type="Proteomes" id="UP000007875">
    <property type="component" value="Unassembled WGS sequence"/>
</dbReference>
<evidence type="ECO:0000259" key="2">
    <source>
        <dbReference type="PROSITE" id="PS50951"/>
    </source>
</evidence>
<dbReference type="InterPro" id="IPR033614">
    <property type="entry name" value="RASSF1-6"/>
</dbReference>
<protein>
    <recommendedName>
        <fullName evidence="5">Ras-associating domain-containing protein</fullName>
    </recommendedName>
</protein>
<evidence type="ECO:0008006" key="5">
    <source>
        <dbReference type="Google" id="ProtNLM"/>
    </source>
</evidence>
<reference evidence="4" key="1">
    <citation type="submission" date="2003-08" db="EMBL/GenBank/DDBJ databases">
        <authorList>
            <person name="Birren B."/>
            <person name="Nusbaum C."/>
            <person name="Abebe A."/>
            <person name="Abouelleil A."/>
            <person name="Adekoya E."/>
            <person name="Ait-zahra M."/>
            <person name="Allen N."/>
            <person name="Allen T."/>
            <person name="An P."/>
            <person name="Anderson M."/>
            <person name="Anderson S."/>
            <person name="Arachchi H."/>
            <person name="Armbruster J."/>
            <person name="Bachantsang P."/>
            <person name="Baldwin J."/>
            <person name="Barry A."/>
            <person name="Bayul T."/>
            <person name="Blitshsteyn B."/>
            <person name="Bloom T."/>
            <person name="Blye J."/>
            <person name="Boguslavskiy L."/>
            <person name="Borowsky M."/>
            <person name="Boukhgalter B."/>
            <person name="Brunache A."/>
            <person name="Butler J."/>
            <person name="Calixte N."/>
            <person name="Calvo S."/>
            <person name="Camarata J."/>
            <person name="Campo K."/>
            <person name="Chang J."/>
            <person name="Cheshatsang Y."/>
            <person name="Citroen M."/>
            <person name="Collymore A."/>
            <person name="Considine T."/>
            <person name="Cook A."/>
            <person name="Cooke P."/>
            <person name="Corum B."/>
            <person name="Cuomo C."/>
            <person name="David R."/>
            <person name="Dawoe T."/>
            <person name="Degray S."/>
            <person name="Dodge S."/>
            <person name="Dooley K."/>
            <person name="Dorje P."/>
            <person name="Dorjee K."/>
            <person name="Dorris L."/>
            <person name="Duffey N."/>
            <person name="Dupes A."/>
            <person name="Elkins T."/>
            <person name="Engels R."/>
            <person name="Erickson J."/>
            <person name="Farina A."/>
            <person name="Faro S."/>
            <person name="Ferreira P."/>
            <person name="Fischer H."/>
            <person name="Fitzgerald M."/>
            <person name="Foley K."/>
            <person name="Gage D."/>
            <person name="Galagan J."/>
            <person name="Gearin G."/>
            <person name="Gnerre S."/>
            <person name="Gnirke A."/>
            <person name="Goyette A."/>
            <person name="Graham J."/>
            <person name="Grandbois E."/>
            <person name="Gyaltsen K."/>
            <person name="Hafez N."/>
            <person name="Hagopian D."/>
            <person name="Hagos B."/>
            <person name="Hall J."/>
            <person name="Hatcher B."/>
            <person name="Heller A."/>
            <person name="Higgins H."/>
            <person name="Honan T."/>
            <person name="Horn A."/>
            <person name="Houde N."/>
            <person name="Hughes L."/>
            <person name="Hulme W."/>
            <person name="Husby E."/>
            <person name="Iliev I."/>
            <person name="Jaffe D."/>
            <person name="Jones C."/>
            <person name="Kamal M."/>
            <person name="Kamat A."/>
            <person name="Kamvysselis M."/>
            <person name="Karlsson E."/>
            <person name="Kells C."/>
            <person name="Kieu A."/>
            <person name="Kisner P."/>
            <person name="Kodira C."/>
            <person name="Kulbokas E."/>
            <person name="Labutti K."/>
            <person name="Lama D."/>
            <person name="Landers T."/>
            <person name="Leger J."/>
            <person name="Levine S."/>
            <person name="Lewis D."/>
            <person name="Lewis T."/>
            <person name="Lindblad-toh K."/>
            <person name="Liu X."/>
            <person name="Lokyitsang T."/>
            <person name="Lokyitsang Y."/>
            <person name="Lucien O."/>
            <person name="Lui A."/>
            <person name="Ma L.J."/>
            <person name="Mabbitt R."/>
            <person name="Macdonald J."/>
            <person name="Maclean C."/>
            <person name="Major J."/>
            <person name="Manning J."/>
            <person name="Marabella R."/>
            <person name="Maru K."/>
            <person name="Matthews C."/>
            <person name="Mauceli E."/>
            <person name="Mccarthy M."/>
            <person name="Mcdonough S."/>
            <person name="Mcghee T."/>
            <person name="Meldrim J."/>
            <person name="Meneus L."/>
            <person name="Mesirov J."/>
            <person name="Mihalev A."/>
            <person name="Mihova T."/>
            <person name="Mikkelsen T."/>
            <person name="Mlenga V."/>
            <person name="Moru K."/>
            <person name="Mozes J."/>
            <person name="Mulrain L."/>
            <person name="Munson G."/>
            <person name="Naylor J."/>
            <person name="Newes C."/>
            <person name="Nguyen C."/>
            <person name="Nguyen N."/>
            <person name="Nguyen T."/>
            <person name="Nicol R."/>
            <person name="Nielsen C."/>
            <person name="Nizzari M."/>
            <person name="Norbu C."/>
            <person name="Norbu N."/>
            <person name="O'donnell P."/>
            <person name="Okoawo O."/>
            <person name="O'leary S."/>
            <person name="Omotosho B."/>
            <person name="O'neill K."/>
            <person name="Osman S."/>
            <person name="Parker S."/>
            <person name="Perrin D."/>
            <person name="Phunkhang P."/>
            <person name="Piqani B."/>
            <person name="Purcell S."/>
            <person name="Rachupka T."/>
            <person name="Ramasamy U."/>
            <person name="Rameau R."/>
            <person name="Ray V."/>
            <person name="Raymond C."/>
            <person name="Retta R."/>
            <person name="Richardson S."/>
            <person name="Rise C."/>
            <person name="Rodriguez J."/>
            <person name="Rogers J."/>
            <person name="Rogov P."/>
            <person name="Rutman M."/>
            <person name="Schupbach R."/>
            <person name="Seaman C."/>
            <person name="Settipalli S."/>
            <person name="Sharpe T."/>
            <person name="Sheridan J."/>
            <person name="Sherpa N."/>
            <person name="Shi J."/>
            <person name="Smirnov S."/>
            <person name="Smith C."/>
            <person name="Sougnez C."/>
            <person name="Spencer B."/>
            <person name="Stalker J."/>
            <person name="Stange-thomann N."/>
            <person name="Stavropoulos S."/>
            <person name="Stetson K."/>
            <person name="Stone C."/>
            <person name="Stone S."/>
            <person name="Stubbs M."/>
            <person name="Talamas J."/>
            <person name="Tchuinga P."/>
            <person name="Tenzing P."/>
            <person name="Tesfaye S."/>
            <person name="Theodore J."/>
            <person name="Thoulutsang Y."/>
            <person name="Topham K."/>
            <person name="Towey S."/>
            <person name="Tsamla T."/>
            <person name="Tsomo N."/>
            <person name="Vallee D."/>
            <person name="Vassiliev H."/>
            <person name="Venkataraman V."/>
            <person name="Vinson J."/>
            <person name="Vo A."/>
            <person name="Wade C."/>
            <person name="Wang S."/>
            <person name="Wangchuk T."/>
            <person name="Wangdi T."/>
            <person name="Whittaker C."/>
            <person name="Wilkinson J."/>
            <person name="Wu Y."/>
            <person name="Wyman D."/>
            <person name="Yadav S."/>
            <person name="Yang S."/>
            <person name="Yang X."/>
            <person name="Yeager S."/>
            <person name="Yee E."/>
            <person name="Young G."/>
            <person name="Zainoun J."/>
            <person name="Zembeck L."/>
            <person name="Zimmer A."/>
            <person name="Zody M."/>
            <person name="Lander E."/>
        </authorList>
    </citation>
    <scope>NUCLEOTIDE SEQUENCE [LARGE SCALE GENOMIC DNA]</scope>
</reference>
<sequence length="164" mass="19327">MNLMRPVSVLDHLRTKKSSARKASFYIEKGALKALHLTSDTTSEQVVQALLNKYSITDNPMKFALFEKQVREEGHVILRKMLQRERPLFLRLLWGNGNNDRRGFILQENESRDIHWESFSIAELLMFIKILDKEEGDYIAEIKRKYRNKAQDIRNAIDYQNKNS</sequence>
<dbReference type="Pfam" id="PF16517">
    <property type="entry name" value="Nore1-SARAH"/>
    <property type="match status" value="1"/>
</dbReference>
<evidence type="ECO:0000313" key="3">
    <source>
        <dbReference type="Ensembl" id="ENSCSAVP00000013426.1"/>
    </source>
</evidence>
<organism evidence="3 4">
    <name type="scientific">Ciona savignyi</name>
    <name type="common">Pacific transparent sea squirt</name>
    <dbReference type="NCBI Taxonomy" id="51511"/>
    <lineage>
        <taxon>Eukaryota</taxon>
        <taxon>Metazoa</taxon>
        <taxon>Chordata</taxon>
        <taxon>Tunicata</taxon>
        <taxon>Ascidiacea</taxon>
        <taxon>Phlebobranchia</taxon>
        <taxon>Cionidae</taxon>
        <taxon>Ciona</taxon>
    </lineage>
</organism>
<reference evidence="3" key="3">
    <citation type="submission" date="2025-09" db="UniProtKB">
        <authorList>
            <consortium name="Ensembl"/>
        </authorList>
    </citation>
    <scope>IDENTIFICATION</scope>
</reference>
<dbReference type="InParanoid" id="H2Z764"/>
<dbReference type="CDD" id="cd21885">
    <property type="entry name" value="SARAH_RASSF1-like"/>
    <property type="match status" value="1"/>
</dbReference>
<keyword evidence="4" id="KW-1185">Reference proteome</keyword>
<dbReference type="CDD" id="cd01778">
    <property type="entry name" value="RA_RASSF1_like"/>
    <property type="match status" value="1"/>
</dbReference>